<organism evidence="1 2">
    <name type="scientific">Tardiphaga robiniae</name>
    <dbReference type="NCBI Taxonomy" id="943830"/>
    <lineage>
        <taxon>Bacteria</taxon>
        <taxon>Pseudomonadati</taxon>
        <taxon>Pseudomonadota</taxon>
        <taxon>Alphaproteobacteria</taxon>
        <taxon>Hyphomicrobiales</taxon>
        <taxon>Nitrobacteraceae</taxon>
        <taxon>Tardiphaga</taxon>
    </lineage>
</organism>
<dbReference type="AlphaFoldDB" id="A0A7G6TVH8"/>
<dbReference type="Proteomes" id="UP000515291">
    <property type="component" value="Chromosome"/>
</dbReference>
<dbReference type="RefSeq" id="WP_184515879.1">
    <property type="nucleotide sequence ID" value="NZ_CP050292.1"/>
</dbReference>
<reference evidence="2" key="1">
    <citation type="journal article" date="2020" name="Mol. Plant Microbe">
        <title>Rhizobial microsymbionts of the narrowly endemic Oxytropis species growing in Kamchatka are characterized by significant genetic diversity and possess a set of genes that are associated with T3SS and T6SS secretion systems and can affect the development of symbiosis.</title>
        <authorList>
            <person name="Safronova V."/>
            <person name="Guro P."/>
            <person name="Sazanova A."/>
            <person name="Kuznetsova I."/>
            <person name="Belimov A."/>
            <person name="Yakubov V."/>
            <person name="Chirak E."/>
            <person name="Afonin A."/>
            <person name="Gogolev Y."/>
            <person name="Andronov E."/>
            <person name="Tikhonovich I."/>
        </authorList>
    </citation>
    <scope>NUCLEOTIDE SEQUENCE [LARGE SCALE GENOMIC DNA]</scope>
    <source>
        <strain evidence="2">581</strain>
    </source>
</reference>
<name>A0A7G6TVH8_9BRAD</name>
<evidence type="ECO:0000313" key="1">
    <source>
        <dbReference type="EMBL" id="QND70760.1"/>
    </source>
</evidence>
<gene>
    <name evidence="1" type="ORF">HB776_05570</name>
</gene>
<proteinExistence type="predicted"/>
<dbReference type="KEGG" id="trb:HB776_05570"/>
<protein>
    <submittedName>
        <fullName evidence="1">Uncharacterized protein</fullName>
    </submittedName>
</protein>
<sequence>MSFSELASEIGTAAGRGNLSSASRPLTMPLFDALFPGWCACNFREYRISFSPSMREHNMADEYPIRYVAFIDILGFSGLVSRLKGDAELFAELRKILAEMRKPSEGFEKAFKGADFRLTTISDAIAMSTAVSPAGLQHLIGAVETLAGRLILLGYFIRGAIVKDHLCHDSEMVFGSGLVRAYSLESTVVTYPRVMVAREVVLDFKQYDADGLVQEFFKEALKRSKDGPYYLHFFRFFEIVKKPKNEDHRKQFLERIVKMRDQIERRLEEAVDNPRHYQKVHWLADYFNETFYRVDGVKMIEAPGLEITLAVS</sequence>
<accession>A0A7G6TVH8</accession>
<dbReference type="EMBL" id="CP050292">
    <property type="protein sequence ID" value="QND70760.1"/>
    <property type="molecule type" value="Genomic_DNA"/>
</dbReference>
<evidence type="ECO:0000313" key="2">
    <source>
        <dbReference type="Proteomes" id="UP000515291"/>
    </source>
</evidence>